<sequence length="390" mass="44532">MTMKLPRTIRWLKPVIAHHLEMFLLDYYSRTAKRRRCRQKTGRILLARTDGLGDFIIWLSCAEELKKLYPDKKVVLMLDSTKPTIQLANKMPHLFDEVFNIDIHNYTRFFSVLKMMKMEFDLVIQPVYTRVIFTDILLFACRADKRITLDTNSKFLTEKQLKLSNRGFDQIIPTSGGIKHELIRCGELMRGLGAREFNTGLPVLGQHHKSKENYFISFPAASAPTKIWDPEKFAQVYTEIIQRTEWDCVLSGGTEDIDFLNEIVEMVNPKNRIKVIAGKYGLYDTIDIIKRAKIAIGNDTGPMHIAVACGTPSIVLMGDNEIGRFFPYVTETGDKPNLIVVDADLPCKGCNAIKDLLCKFPYGKRGTYHCIESITVERCLDAVAQLLKVE</sequence>
<dbReference type="Gene3D" id="3.40.50.2000">
    <property type="entry name" value="Glycogen Phosphorylase B"/>
    <property type="match status" value="2"/>
</dbReference>
<dbReference type="InterPro" id="IPR051199">
    <property type="entry name" value="LPS_LOS_Heptosyltrfase"/>
</dbReference>
<gene>
    <name evidence="3" type="ORF">LAD12857_37880</name>
</gene>
<dbReference type="InterPro" id="IPR002201">
    <property type="entry name" value="Glyco_trans_9"/>
</dbReference>
<evidence type="ECO:0000313" key="4">
    <source>
        <dbReference type="Proteomes" id="UP001419084"/>
    </source>
</evidence>
<dbReference type="PANTHER" id="PTHR30160:SF1">
    <property type="entry name" value="LIPOPOLYSACCHARIDE 1,2-N-ACETYLGLUCOSAMINETRANSFERASE-RELATED"/>
    <property type="match status" value="1"/>
</dbReference>
<organism evidence="3 4">
    <name type="scientific">Lacrimispora amygdalina</name>
    <dbReference type="NCBI Taxonomy" id="253257"/>
    <lineage>
        <taxon>Bacteria</taxon>
        <taxon>Bacillati</taxon>
        <taxon>Bacillota</taxon>
        <taxon>Clostridia</taxon>
        <taxon>Lachnospirales</taxon>
        <taxon>Lachnospiraceae</taxon>
        <taxon>Lacrimispora</taxon>
    </lineage>
</organism>
<dbReference type="CDD" id="cd03789">
    <property type="entry name" value="GT9_LPS_heptosyltransferase"/>
    <property type="match status" value="1"/>
</dbReference>
<dbReference type="RefSeq" id="WP_346065985.1">
    <property type="nucleotide sequence ID" value="NZ_BRPJ01000081.1"/>
</dbReference>
<evidence type="ECO:0000256" key="1">
    <source>
        <dbReference type="ARBA" id="ARBA00022676"/>
    </source>
</evidence>
<comment type="caution">
    <text evidence="3">The sequence shown here is derived from an EMBL/GenBank/DDBJ whole genome shotgun (WGS) entry which is preliminary data.</text>
</comment>
<keyword evidence="4" id="KW-1185">Reference proteome</keyword>
<dbReference type="Proteomes" id="UP001419084">
    <property type="component" value="Unassembled WGS sequence"/>
</dbReference>
<protein>
    <submittedName>
        <fullName evidence="3">Glycosyl transferase family 9</fullName>
    </submittedName>
</protein>
<proteinExistence type="predicted"/>
<dbReference type="PANTHER" id="PTHR30160">
    <property type="entry name" value="TETRAACYLDISACCHARIDE 4'-KINASE-RELATED"/>
    <property type="match status" value="1"/>
</dbReference>
<dbReference type="EMBL" id="BRPJ01000081">
    <property type="protein sequence ID" value="GLB31865.1"/>
    <property type="molecule type" value="Genomic_DNA"/>
</dbReference>
<accession>A0ABQ5MAL8</accession>
<name>A0ABQ5MAL8_9FIRM</name>
<dbReference type="SUPFAM" id="SSF53756">
    <property type="entry name" value="UDP-Glycosyltransferase/glycogen phosphorylase"/>
    <property type="match status" value="1"/>
</dbReference>
<dbReference type="GO" id="GO:0016740">
    <property type="term" value="F:transferase activity"/>
    <property type="evidence" value="ECO:0007669"/>
    <property type="project" value="UniProtKB-KW"/>
</dbReference>
<reference evidence="3 4" key="1">
    <citation type="journal article" date="2024" name="Int. J. Syst. Evol. Microbiol.">
        <title>Lacrimispora brassicae sp. nov. isolated from fermented cabbage, and proposal of Clostridium indicum Gundawar et al. 2019 and Clostridium methoxybenzovorans Mechichi et al. 1999 as heterotypic synonyms of Lacrimispora amygdalina (Parshina et al. 2003) Haas and Blanchard 2020 and Lacrimispora indolis (McClung and McCoy 1957) Haas and Blanchard 2020, respectively.</title>
        <authorList>
            <person name="Kobayashi H."/>
            <person name="Tanizawa Y."/>
            <person name="Sakamoto M."/>
            <person name="Ohkuma M."/>
            <person name="Tohno M."/>
        </authorList>
    </citation>
    <scope>NUCLEOTIDE SEQUENCE [LARGE SCALE GENOMIC DNA]</scope>
    <source>
        <strain evidence="3 4">DSM 12857</strain>
    </source>
</reference>
<keyword evidence="1" id="KW-0328">Glycosyltransferase</keyword>
<evidence type="ECO:0000313" key="3">
    <source>
        <dbReference type="EMBL" id="GLB31865.1"/>
    </source>
</evidence>
<keyword evidence="2 3" id="KW-0808">Transferase</keyword>
<evidence type="ECO:0000256" key="2">
    <source>
        <dbReference type="ARBA" id="ARBA00022679"/>
    </source>
</evidence>
<dbReference type="Pfam" id="PF01075">
    <property type="entry name" value="Glyco_transf_9"/>
    <property type="match status" value="1"/>
</dbReference>